<comment type="similarity">
    <text evidence="1">Belongs to the LDH/MDH superfamily. MDH type 2 family.</text>
</comment>
<reference evidence="3" key="2">
    <citation type="submission" date="2025-09" db="UniProtKB">
        <authorList>
            <consortium name="Ensembl"/>
        </authorList>
    </citation>
    <scope>IDENTIFICATION</scope>
</reference>
<evidence type="ECO:0000256" key="2">
    <source>
        <dbReference type="ARBA" id="ARBA00023002"/>
    </source>
</evidence>
<dbReference type="Gene3D" id="3.90.110.10">
    <property type="entry name" value="Lactate dehydrogenase/glycoside hydrolase, family 4, C-terminal"/>
    <property type="match status" value="1"/>
</dbReference>
<accession>A0A8C6GW86</accession>
<reference evidence="3" key="1">
    <citation type="submission" date="2025-08" db="UniProtKB">
        <authorList>
            <consortium name="Ensembl"/>
        </authorList>
    </citation>
    <scope>IDENTIFICATION</scope>
</reference>
<dbReference type="Proteomes" id="UP000694415">
    <property type="component" value="Unplaced"/>
</dbReference>
<dbReference type="SUPFAM" id="SSF56327">
    <property type="entry name" value="LDH C-terminal domain-like"/>
    <property type="match status" value="1"/>
</dbReference>
<dbReference type="GeneTree" id="ENSGT00530000063410"/>
<dbReference type="Ensembl" id="ENSMSIT00000014674.1">
    <property type="protein sequence ID" value="ENSMSIP00000011574.1"/>
    <property type="gene ID" value="ENSMSIG00000010114.1"/>
</dbReference>
<dbReference type="InterPro" id="IPR015955">
    <property type="entry name" value="Lactate_DH/Glyco_Ohase_4_C"/>
</dbReference>
<dbReference type="Gene3D" id="3.40.50.720">
    <property type="entry name" value="NAD(P)-binding Rossmann-like Domain"/>
    <property type="match status" value="1"/>
</dbReference>
<keyword evidence="2" id="KW-0560">Oxidoreductase</keyword>
<dbReference type="PANTHER" id="PTHR23382">
    <property type="entry name" value="MALATE DEHYDROGENASE"/>
    <property type="match status" value="1"/>
</dbReference>
<proteinExistence type="inferred from homology"/>
<dbReference type="GO" id="GO:0006108">
    <property type="term" value="P:malate metabolic process"/>
    <property type="evidence" value="ECO:0007669"/>
    <property type="project" value="InterPro"/>
</dbReference>
<dbReference type="InterPro" id="IPR036291">
    <property type="entry name" value="NAD(P)-bd_dom_sf"/>
</dbReference>
<name>A0A8C6GW86_MUSSI</name>
<evidence type="ECO:0008006" key="5">
    <source>
        <dbReference type="Google" id="ProtNLM"/>
    </source>
</evidence>
<dbReference type="SUPFAM" id="SSF51735">
    <property type="entry name" value="NAD(P)-binding Rossmann-fold domains"/>
    <property type="match status" value="1"/>
</dbReference>
<protein>
    <recommendedName>
        <fullName evidence="5">Malate dehydrogenase 1B</fullName>
    </recommendedName>
</protein>
<evidence type="ECO:0000256" key="1">
    <source>
        <dbReference type="ARBA" id="ARBA00009613"/>
    </source>
</evidence>
<dbReference type="InterPro" id="IPR010945">
    <property type="entry name" value="Malate_DH_type2"/>
</dbReference>
<evidence type="ECO:0000313" key="3">
    <source>
        <dbReference type="Ensembl" id="ENSMSIP00000011574.1"/>
    </source>
</evidence>
<dbReference type="FunFam" id="3.40.50.720:FF:000322">
    <property type="entry name" value="Putative malate dehydrogenase 1B"/>
    <property type="match status" value="1"/>
</dbReference>
<organism evidence="3 4">
    <name type="scientific">Mus spicilegus</name>
    <name type="common">Mound-building mouse</name>
    <dbReference type="NCBI Taxonomy" id="10103"/>
    <lineage>
        <taxon>Eukaryota</taxon>
        <taxon>Metazoa</taxon>
        <taxon>Chordata</taxon>
        <taxon>Craniata</taxon>
        <taxon>Vertebrata</taxon>
        <taxon>Euteleostomi</taxon>
        <taxon>Mammalia</taxon>
        <taxon>Eutheria</taxon>
        <taxon>Euarchontoglires</taxon>
        <taxon>Glires</taxon>
        <taxon>Rodentia</taxon>
        <taxon>Myomorpha</taxon>
        <taxon>Muroidea</taxon>
        <taxon>Muridae</taxon>
        <taxon>Murinae</taxon>
        <taxon>Mus</taxon>
        <taxon>Mus</taxon>
    </lineage>
</organism>
<dbReference type="GO" id="GO:0016615">
    <property type="term" value="F:malate dehydrogenase activity"/>
    <property type="evidence" value="ECO:0007669"/>
    <property type="project" value="InterPro"/>
</dbReference>
<sequence length="483" mass="54222">MTTELMMVIAKENMQTYTEQQLDKETMKDLISPLQVWIASAGTYVCCHLIPLLLSGEVFGMHTEISLTLFDQEQREDCLRSIVMETQDLASPVLRTVSFCTTVKEAFLQAQVIIILDDSTEEEVYSLESCLRSRVPLCRLYGYLIEKNAHKSVKVIVGGKNFVNLKTTLLMQYAPNIASNIIAVALGVEGQAKAVLARKMKTTSASEYIKDVIIWGNITGNNYVDLRKAKVYNYESAVKGPPGHYHSVLSLIFDREWITKEFVQTLKILSSTGKQFGGILAAHSIATTLKYWYHGSPPGEIVSLGVMSEGTDSYLVKPYLDHSLIYKLCTFQPCHNACMHPFIRLSIQKFSNIYCDCTRKTDKGLHLGFTLQKMYSRVKEGQISTSCLTMFSHCVQLRKRKPNTFTAGSRSSQSRLGGEKALQSVSKCLMETLMAFVGEHCTPRAKTQRQDLNMQGDPGFRRTGSMGNIGRLLPVRKHCRDVI</sequence>
<dbReference type="GO" id="GO:0016616">
    <property type="term" value="F:oxidoreductase activity, acting on the CH-OH group of donors, NAD or NADP as acceptor"/>
    <property type="evidence" value="ECO:0007669"/>
    <property type="project" value="InterPro"/>
</dbReference>
<keyword evidence="4" id="KW-1185">Reference proteome</keyword>
<evidence type="ECO:0000313" key="4">
    <source>
        <dbReference type="Proteomes" id="UP000694415"/>
    </source>
</evidence>
<dbReference type="AlphaFoldDB" id="A0A8C6GW86"/>